<name>A0AAI8ZLH3_VIBVL</name>
<protein>
    <recommendedName>
        <fullName evidence="2">DUF559 domain-containing protein</fullName>
    </recommendedName>
</protein>
<evidence type="ECO:0008006" key="2">
    <source>
        <dbReference type="Google" id="ProtNLM"/>
    </source>
</evidence>
<evidence type="ECO:0000313" key="1">
    <source>
        <dbReference type="EMBL" id="CDM12493.1"/>
    </source>
</evidence>
<keyword evidence="1" id="KW-0614">Plasmid</keyword>
<reference evidence="1" key="2">
    <citation type="submission" date="2014-01" db="EMBL/GenBank/DDBJ databases">
        <authorList>
            <person name="Hammerl J."/>
        </authorList>
    </citation>
    <scope>NUCLEOTIDE SEQUENCE</scope>
    <source>
        <strain evidence="1">48/10</strain>
        <plasmid evidence="1">p48/10</plasmid>
    </source>
</reference>
<sequence length="174" mass="19212">MTETQLENMAKAGNVIAGQALRKYHAAKLPKITAGKPNNAVPAKRKGSGGASGLEMSFALQVRHAGLPEPQWGNNELKFHPDRRWRFDFAWAEAKIAVEIEGGTYSHGKERFEAGKVVKQKSRHLTPTGFHEDCVKYGEAAILGWCVLRVDAKMVKDGSALEMLKRAMKLKSIL</sequence>
<dbReference type="AlphaFoldDB" id="A0AAI8ZLH3"/>
<reference evidence="1" key="1">
    <citation type="journal article" date="2014" name="Genome Announc.">
        <title>Complete Nucleotide Sequence of pVv01, a P1-Like Plasmid Prophage of Vibrio vulnificus.</title>
        <authorList>
            <person name="Hammerl J.A."/>
            <person name="Klevanskaa K."/>
            <person name="Strauch E."/>
            <person name="Hertwig S."/>
        </authorList>
    </citation>
    <scope>NUCLEOTIDE SEQUENCE</scope>
    <source>
        <strain evidence="1">48/10</strain>
    </source>
</reference>
<accession>A0AAI8ZLH3</accession>
<geneLocation type="plasmid" evidence="1">
    <name>p48/10</name>
</geneLocation>
<proteinExistence type="predicted"/>
<dbReference type="RefSeq" id="WP_032072015.1">
    <property type="nucleotide sequence ID" value="NZ_MVKQ01000120.1"/>
</dbReference>
<organism evidence="1">
    <name type="scientific">Vibrio vulnificus</name>
    <dbReference type="NCBI Taxonomy" id="672"/>
    <lineage>
        <taxon>Bacteria</taxon>
        <taxon>Pseudomonadati</taxon>
        <taxon>Pseudomonadota</taxon>
        <taxon>Gammaproteobacteria</taxon>
        <taxon>Vibrionales</taxon>
        <taxon>Vibrionaceae</taxon>
        <taxon>Vibrio</taxon>
    </lineage>
</organism>
<dbReference type="EMBL" id="HG803186">
    <property type="protein sequence ID" value="CDM12493.1"/>
    <property type="molecule type" value="Genomic_DNA"/>
</dbReference>